<evidence type="ECO:0000256" key="14">
    <source>
        <dbReference type="SAM" id="SignalP"/>
    </source>
</evidence>
<evidence type="ECO:0000256" key="10">
    <source>
        <dbReference type="ARBA" id="ARBA00023136"/>
    </source>
</evidence>
<keyword evidence="5" id="KW-0964">Secreted</keyword>
<proteinExistence type="inferred from homology"/>
<evidence type="ECO:0000256" key="5">
    <source>
        <dbReference type="ARBA" id="ARBA00022525"/>
    </source>
</evidence>
<protein>
    <submittedName>
        <fullName evidence="16">Unplaced genomic scaffold GYMLUscaffold_75, whole genome shotgun sequence</fullName>
    </submittedName>
</protein>
<sequence length="114" mass="11936">MFSLSSKPSAVLLGTLLSLAIVRVVEAQASNVPNCAQGCLQSSANALGCSTDDSSCLCPSSSFISSVLQCSGQTCSPEDQATASTALGSFCNRASFYFTFFIRIVIKYLNFALP</sequence>
<reference evidence="16 17" key="1">
    <citation type="submission" date="2014-04" db="EMBL/GenBank/DDBJ databases">
        <title>Evolutionary Origins and Diversification of the Mycorrhizal Mutualists.</title>
        <authorList>
            <consortium name="DOE Joint Genome Institute"/>
            <consortium name="Mycorrhizal Genomics Consortium"/>
            <person name="Kohler A."/>
            <person name="Kuo A."/>
            <person name="Nagy L.G."/>
            <person name="Floudas D."/>
            <person name="Copeland A."/>
            <person name="Barry K.W."/>
            <person name="Cichocki N."/>
            <person name="Veneault-Fourrey C."/>
            <person name="LaButti K."/>
            <person name="Lindquist E.A."/>
            <person name="Lipzen A."/>
            <person name="Lundell T."/>
            <person name="Morin E."/>
            <person name="Murat C."/>
            <person name="Riley R."/>
            <person name="Ohm R."/>
            <person name="Sun H."/>
            <person name="Tunlid A."/>
            <person name="Henrissat B."/>
            <person name="Grigoriev I.V."/>
            <person name="Hibbett D.S."/>
            <person name="Martin F."/>
        </authorList>
    </citation>
    <scope>NUCLEOTIDE SEQUENCE [LARGE SCALE GENOMIC DNA]</scope>
    <source>
        <strain evidence="16 17">FD-317 M1</strain>
    </source>
</reference>
<gene>
    <name evidence="16" type="ORF">GYMLUDRAFT_924118</name>
</gene>
<evidence type="ECO:0000256" key="3">
    <source>
        <dbReference type="ARBA" id="ARBA00010031"/>
    </source>
</evidence>
<dbReference type="InterPro" id="IPR051735">
    <property type="entry name" value="CFEM_domain"/>
</dbReference>
<dbReference type="GO" id="GO:0005576">
    <property type="term" value="C:extracellular region"/>
    <property type="evidence" value="ECO:0007669"/>
    <property type="project" value="UniProtKB-SubCell"/>
</dbReference>
<evidence type="ECO:0000256" key="4">
    <source>
        <dbReference type="ARBA" id="ARBA00022475"/>
    </source>
</evidence>
<dbReference type="Proteomes" id="UP000053593">
    <property type="component" value="Unassembled WGS sequence"/>
</dbReference>
<evidence type="ECO:0000256" key="1">
    <source>
        <dbReference type="ARBA" id="ARBA00004609"/>
    </source>
</evidence>
<evidence type="ECO:0000256" key="12">
    <source>
        <dbReference type="ARBA" id="ARBA00023180"/>
    </source>
</evidence>
<dbReference type="HOGENOM" id="CLU_2121356_0_0_1"/>
<name>A0A0D0CFX9_9AGAR</name>
<evidence type="ECO:0000256" key="11">
    <source>
        <dbReference type="ARBA" id="ARBA00023157"/>
    </source>
</evidence>
<evidence type="ECO:0000256" key="2">
    <source>
        <dbReference type="ARBA" id="ARBA00004613"/>
    </source>
</evidence>
<keyword evidence="17" id="KW-1185">Reference proteome</keyword>
<keyword evidence="7" id="KW-0479">Metal-binding</keyword>
<evidence type="ECO:0000313" key="16">
    <source>
        <dbReference type="EMBL" id="KIK53858.1"/>
    </source>
</evidence>
<dbReference type="PROSITE" id="PS52012">
    <property type="entry name" value="CFEM"/>
    <property type="match status" value="1"/>
</dbReference>
<keyword evidence="13" id="KW-0449">Lipoprotein</keyword>
<evidence type="ECO:0000256" key="7">
    <source>
        <dbReference type="ARBA" id="ARBA00022723"/>
    </source>
</evidence>
<keyword evidence="9" id="KW-0408">Iron</keyword>
<keyword evidence="10" id="KW-0472">Membrane</keyword>
<comment type="similarity">
    <text evidence="3">Belongs to the RBT5 family.</text>
</comment>
<dbReference type="PANTHER" id="PTHR37928">
    <property type="entry name" value="CFEM DOMAIN PROTEIN (AFU_ORTHOLOGUE AFUA_6G14090)"/>
    <property type="match status" value="1"/>
</dbReference>
<evidence type="ECO:0000256" key="8">
    <source>
        <dbReference type="ARBA" id="ARBA00022729"/>
    </source>
</evidence>
<evidence type="ECO:0000256" key="13">
    <source>
        <dbReference type="ARBA" id="ARBA00023288"/>
    </source>
</evidence>
<dbReference type="EMBL" id="KN834823">
    <property type="protein sequence ID" value="KIK53858.1"/>
    <property type="molecule type" value="Genomic_DNA"/>
</dbReference>
<evidence type="ECO:0000313" key="17">
    <source>
        <dbReference type="Proteomes" id="UP000053593"/>
    </source>
</evidence>
<dbReference type="AlphaFoldDB" id="A0A0D0CFX9"/>
<feature type="chain" id="PRO_5002208610" evidence="14">
    <location>
        <begin position="28"/>
        <end position="114"/>
    </location>
</feature>
<evidence type="ECO:0000256" key="9">
    <source>
        <dbReference type="ARBA" id="ARBA00023004"/>
    </source>
</evidence>
<keyword evidence="8 14" id="KW-0732">Signal</keyword>
<keyword evidence="6" id="KW-0349">Heme</keyword>
<dbReference type="SMART" id="SM00747">
    <property type="entry name" value="CFEM"/>
    <property type="match status" value="1"/>
</dbReference>
<dbReference type="Pfam" id="PF05730">
    <property type="entry name" value="CFEM"/>
    <property type="match status" value="1"/>
</dbReference>
<evidence type="ECO:0000259" key="15">
    <source>
        <dbReference type="PROSITE" id="PS52012"/>
    </source>
</evidence>
<keyword evidence="4" id="KW-1003">Cell membrane</keyword>
<organism evidence="16 17">
    <name type="scientific">Collybiopsis luxurians FD-317 M1</name>
    <dbReference type="NCBI Taxonomy" id="944289"/>
    <lineage>
        <taxon>Eukaryota</taxon>
        <taxon>Fungi</taxon>
        <taxon>Dikarya</taxon>
        <taxon>Basidiomycota</taxon>
        <taxon>Agaricomycotina</taxon>
        <taxon>Agaricomycetes</taxon>
        <taxon>Agaricomycetidae</taxon>
        <taxon>Agaricales</taxon>
        <taxon>Marasmiineae</taxon>
        <taxon>Omphalotaceae</taxon>
        <taxon>Collybiopsis</taxon>
        <taxon>Collybiopsis luxurians</taxon>
    </lineage>
</organism>
<keyword evidence="11" id="KW-1015">Disulfide bond</keyword>
<feature type="signal peptide" evidence="14">
    <location>
        <begin position="1"/>
        <end position="27"/>
    </location>
</feature>
<accession>A0A0D0CFX9</accession>
<dbReference type="GO" id="GO:0046872">
    <property type="term" value="F:metal ion binding"/>
    <property type="evidence" value="ECO:0007669"/>
    <property type="project" value="UniProtKB-KW"/>
</dbReference>
<comment type="subcellular location">
    <subcellularLocation>
        <location evidence="1">Cell membrane</location>
        <topology evidence="1">Lipid-anchor</topology>
        <topology evidence="1">GPI-anchor</topology>
    </subcellularLocation>
    <subcellularLocation>
        <location evidence="2">Secreted</location>
    </subcellularLocation>
</comment>
<dbReference type="GO" id="GO:0005886">
    <property type="term" value="C:plasma membrane"/>
    <property type="evidence" value="ECO:0007669"/>
    <property type="project" value="UniProtKB-SubCell"/>
</dbReference>
<feature type="domain" description="CFEM" evidence="15">
    <location>
        <begin position="7"/>
        <end position="114"/>
    </location>
</feature>
<dbReference type="InterPro" id="IPR008427">
    <property type="entry name" value="Extracellular_membr_CFEM_dom"/>
</dbReference>
<dbReference type="OrthoDB" id="3052806at2759"/>
<evidence type="ECO:0000256" key="6">
    <source>
        <dbReference type="ARBA" id="ARBA00022617"/>
    </source>
</evidence>
<dbReference type="PANTHER" id="PTHR37928:SF2">
    <property type="entry name" value="GPI ANCHORED CFEM DOMAIN PROTEIN (AFU_ORTHOLOGUE AFUA_6G10580)"/>
    <property type="match status" value="1"/>
</dbReference>
<keyword evidence="12" id="KW-0325">Glycoprotein</keyword>